<dbReference type="GeneID" id="6369946"/>
<dbReference type="EMBL" id="AB366653">
    <property type="protein sequence ID" value="BAG41569.1"/>
    <property type="molecule type" value="Genomic_DNA"/>
</dbReference>
<accession>B2ZY26</accession>
<proteinExistence type="predicted"/>
<protein>
    <submittedName>
        <fullName evidence="1">Uncharacterized protein</fullName>
    </submittedName>
</protein>
<reference evidence="1 2" key="1">
    <citation type="journal article" date="2010" name="Virology">
        <title>A jumbo phage infecting the phytopathogen Ralstonia solanacearum defines a new lineage of the Myoviridae family.</title>
        <authorList>
            <person name="Yamada T."/>
            <person name="Satoh S."/>
            <person name="Ishikawa H."/>
            <person name="Fujiwara A."/>
            <person name="Kawasaki T."/>
            <person name="Fujie M."/>
            <person name="Ogata H."/>
        </authorList>
    </citation>
    <scope>NUCLEOTIDE SEQUENCE [LARGE SCALE GENOMIC DNA]</scope>
</reference>
<dbReference type="Proteomes" id="UP000001034">
    <property type="component" value="Segment"/>
</dbReference>
<evidence type="ECO:0000313" key="1">
    <source>
        <dbReference type="EMBL" id="BAG41569.1"/>
    </source>
</evidence>
<dbReference type="KEGG" id="vg:6369946"/>
<sequence length="128" mass="14371">MAYDITAAVSRLAGTKCAVFADAHSEAGIALKEIAKILGPHFLKDERPGEQVIIWRTSQFKAELSLNLDDDVLDFTFKDKGATAGFSAEGYNARTLFQDIRHNITQYRPTKKVPTDVQMVRDKFEHLQ</sequence>
<dbReference type="RefSeq" id="YP_001949999.1">
    <property type="nucleotide sequence ID" value="NC_010811.2"/>
</dbReference>
<organism evidence="1 2">
    <name type="scientific">Ralstonia phage phiRSL1</name>
    <dbReference type="NCBI Taxonomy" id="1980924"/>
    <lineage>
        <taxon>Viruses</taxon>
        <taxon>Duplodnaviria</taxon>
        <taxon>Heunggongvirae</taxon>
        <taxon>Uroviricota</taxon>
        <taxon>Caudoviricetes</taxon>
        <taxon>Mieseafarmvirus</taxon>
        <taxon>Mieseafarmvirus RSL1</taxon>
    </lineage>
</organism>
<name>B2ZY26_9CAUD</name>
<keyword evidence="2" id="KW-1185">Reference proteome</keyword>
<evidence type="ECO:0000313" key="2">
    <source>
        <dbReference type="Proteomes" id="UP000001034"/>
    </source>
</evidence>